<feature type="domain" description="Archaeal Type IV pilin N-terminal" evidence="2">
    <location>
        <begin position="10"/>
        <end position="78"/>
    </location>
</feature>
<dbReference type="KEGG" id="hsn:DV733_00475"/>
<dbReference type="RefSeq" id="WP_049993236.1">
    <property type="nucleotide sequence ID" value="NZ_CP031310.1"/>
</dbReference>
<dbReference type="GeneID" id="39846298"/>
<evidence type="ECO:0000259" key="2">
    <source>
        <dbReference type="Pfam" id="PF07790"/>
    </source>
</evidence>
<keyword evidence="1" id="KW-0812">Transmembrane</keyword>
<organism evidence="3 4">
    <name type="scientific">Halapricum salinum</name>
    <dbReference type="NCBI Taxonomy" id="1457250"/>
    <lineage>
        <taxon>Archaea</taxon>
        <taxon>Methanobacteriati</taxon>
        <taxon>Methanobacteriota</taxon>
        <taxon>Stenosarchaea group</taxon>
        <taxon>Halobacteria</taxon>
        <taxon>Halobacteriales</taxon>
        <taxon>Haloarculaceae</taxon>
        <taxon>Halapricum</taxon>
    </lineage>
</organism>
<feature type="transmembrane region" description="Helical" evidence="1">
    <location>
        <begin position="12"/>
        <end position="37"/>
    </location>
</feature>
<keyword evidence="4" id="KW-1185">Reference proteome</keyword>
<evidence type="ECO:0000313" key="3">
    <source>
        <dbReference type="EMBL" id="QCC49790.1"/>
    </source>
</evidence>
<accession>A0A4D6H7U2</accession>
<dbReference type="Gene3D" id="2.60.120.430">
    <property type="entry name" value="Galactose-binding lectin"/>
    <property type="match status" value="1"/>
</dbReference>
<keyword evidence="1" id="KW-1133">Transmembrane helix</keyword>
<keyword evidence="1" id="KW-0472">Membrane</keyword>
<sequence length="292" mass="31764">MARDDTRGQSEILGSLLMVAIVVVLGVVLTVAAFAFLEGGEAADPVSLTTGVDAENVTVGHQAGRTIDVTQTTVILRQGSTERRIPLTDFQRVSGSADGTMVAGDVLKSGHGLDSGSVDVLVVDENHNQVLSEETLTIPAPGIDVLQFDEATIESFESSQDEDGTYTVLDGGDTLKLTNNTWKRIDYDYEINDSTVLTFEFKSTSEGEIHGIGLENDNGQTSDRIFHVFGTQNWGERDFDTYQLGDGWVRYEIPVGDYYTGSATYLVFVNDDDSDASGNSYFRNVRVSEEET</sequence>
<dbReference type="AlphaFoldDB" id="A0A4D6H7U2"/>
<proteinExistence type="predicted"/>
<gene>
    <name evidence="3" type="ORF">DV733_00475</name>
</gene>
<dbReference type="InterPro" id="IPR013373">
    <property type="entry name" value="Flagellin/pilin_N_arc"/>
</dbReference>
<reference evidence="3 4" key="1">
    <citation type="journal article" date="2019" name="Nat. Commun.">
        <title>A new type of DNA phosphorothioation-based antiviral system in archaea.</title>
        <authorList>
            <person name="Xiong L."/>
            <person name="Liu S."/>
            <person name="Chen S."/>
            <person name="Xiao Y."/>
            <person name="Zhu B."/>
            <person name="Gao Y."/>
            <person name="Zhang Y."/>
            <person name="Chen B."/>
            <person name="Luo J."/>
            <person name="Deng Z."/>
            <person name="Chen X."/>
            <person name="Wang L."/>
            <person name="Chen S."/>
        </authorList>
    </citation>
    <scope>NUCLEOTIDE SEQUENCE [LARGE SCALE GENOMIC DNA]</scope>
    <source>
        <strain evidence="3 4">CBA1105</strain>
    </source>
</reference>
<dbReference type="Proteomes" id="UP000296706">
    <property type="component" value="Chromosome"/>
</dbReference>
<dbReference type="OrthoDB" id="235746at2157"/>
<dbReference type="InterPro" id="IPR012859">
    <property type="entry name" value="Pilin_N_archaeal"/>
</dbReference>
<protein>
    <submittedName>
        <fullName evidence="3">Type IV pilin</fullName>
    </submittedName>
</protein>
<name>A0A4D6H7U2_9EURY</name>
<dbReference type="NCBIfam" id="TIGR02537">
    <property type="entry name" value="arch_flag_Nterm"/>
    <property type="match status" value="1"/>
</dbReference>
<evidence type="ECO:0000313" key="4">
    <source>
        <dbReference type="Proteomes" id="UP000296706"/>
    </source>
</evidence>
<dbReference type="Pfam" id="PF07790">
    <property type="entry name" value="Pilin_N"/>
    <property type="match status" value="1"/>
</dbReference>
<dbReference type="EMBL" id="CP031310">
    <property type="protein sequence ID" value="QCC49790.1"/>
    <property type="molecule type" value="Genomic_DNA"/>
</dbReference>
<dbReference type="STRING" id="1457250.GCA_000755225_02388"/>
<evidence type="ECO:0000256" key="1">
    <source>
        <dbReference type="SAM" id="Phobius"/>
    </source>
</evidence>